<dbReference type="Pfam" id="PF01066">
    <property type="entry name" value="CDP-OH_P_transf"/>
    <property type="match status" value="1"/>
</dbReference>
<feature type="transmembrane region" description="Helical" evidence="16">
    <location>
        <begin position="6"/>
        <end position="23"/>
    </location>
</feature>
<dbReference type="RefSeq" id="WP_137425540.1">
    <property type="nucleotide sequence ID" value="NZ_CP040098.1"/>
</dbReference>
<evidence type="ECO:0000256" key="15">
    <source>
        <dbReference type="RuleBase" id="RU003750"/>
    </source>
</evidence>
<dbReference type="PIRSF" id="PIRSF000847">
    <property type="entry name" value="Phos_ph_gly_syn"/>
    <property type="match status" value="1"/>
</dbReference>
<evidence type="ECO:0000256" key="10">
    <source>
        <dbReference type="ARBA" id="ARBA00023098"/>
    </source>
</evidence>
<evidence type="ECO:0000256" key="3">
    <source>
        <dbReference type="ARBA" id="ARBA00010441"/>
    </source>
</evidence>
<dbReference type="KEGG" id="dax:FDQ92_14410"/>
<dbReference type="EC" id="2.7.8.5" evidence="4"/>
<comment type="similarity">
    <text evidence="3 15">Belongs to the CDP-alcohol phosphatidyltransferase class-I family.</text>
</comment>
<evidence type="ECO:0000313" key="18">
    <source>
        <dbReference type="Proteomes" id="UP000298602"/>
    </source>
</evidence>
<keyword evidence="12" id="KW-0594">Phospholipid biosynthesis</keyword>
<name>A0A4V1ERY5_9BACT</name>
<evidence type="ECO:0000256" key="14">
    <source>
        <dbReference type="ARBA" id="ARBA00048586"/>
    </source>
</evidence>
<dbReference type="EMBL" id="CP040098">
    <property type="protein sequence ID" value="QCQ23261.1"/>
    <property type="molecule type" value="Genomic_DNA"/>
</dbReference>
<evidence type="ECO:0000256" key="9">
    <source>
        <dbReference type="ARBA" id="ARBA00022989"/>
    </source>
</evidence>
<dbReference type="InterPro" id="IPR050324">
    <property type="entry name" value="CDP-alcohol_PTase-I"/>
</dbReference>
<feature type="transmembrane region" description="Helical" evidence="16">
    <location>
        <begin position="146"/>
        <end position="168"/>
    </location>
</feature>
<dbReference type="InterPro" id="IPR043130">
    <property type="entry name" value="CDP-OH_PTrfase_TM_dom"/>
</dbReference>
<evidence type="ECO:0000256" key="1">
    <source>
        <dbReference type="ARBA" id="ARBA00004141"/>
    </source>
</evidence>
<proteinExistence type="inferred from homology"/>
<feature type="transmembrane region" description="Helical" evidence="16">
    <location>
        <begin position="119"/>
        <end position="140"/>
    </location>
</feature>
<keyword evidence="8 16" id="KW-0812">Transmembrane</keyword>
<reference evidence="17 18" key="2">
    <citation type="submission" date="2019-05" db="EMBL/GenBank/DDBJ databases">
        <authorList>
            <person name="Suflita J.M."/>
            <person name="Marks C.R."/>
        </authorList>
    </citation>
    <scope>NUCLEOTIDE SEQUENCE [LARGE SCALE GENOMIC DNA]</scope>
    <source>
        <strain evidence="17 18">ALDC</strain>
    </source>
</reference>
<dbReference type="AlphaFoldDB" id="A0A4V1ERY5"/>
<evidence type="ECO:0000256" key="5">
    <source>
        <dbReference type="ARBA" id="ARBA00014944"/>
    </source>
</evidence>
<feature type="transmembrane region" description="Helical" evidence="16">
    <location>
        <begin position="30"/>
        <end position="51"/>
    </location>
</feature>
<dbReference type="Gene3D" id="1.20.120.1760">
    <property type="match status" value="1"/>
</dbReference>
<evidence type="ECO:0000256" key="11">
    <source>
        <dbReference type="ARBA" id="ARBA00023136"/>
    </source>
</evidence>
<dbReference type="GO" id="GO:0016020">
    <property type="term" value="C:membrane"/>
    <property type="evidence" value="ECO:0007669"/>
    <property type="project" value="UniProtKB-SubCell"/>
</dbReference>
<evidence type="ECO:0000256" key="2">
    <source>
        <dbReference type="ARBA" id="ARBA00005042"/>
    </source>
</evidence>
<dbReference type="Proteomes" id="UP000298602">
    <property type="component" value="Chromosome"/>
</dbReference>
<evidence type="ECO:0000256" key="7">
    <source>
        <dbReference type="ARBA" id="ARBA00022679"/>
    </source>
</evidence>
<accession>A0A4V1ERY5</accession>
<sequence length="184" mass="20090">MTIPNLITLIRILLTPVLIWLLLDARLGEALAVFFVAGVTDGLDGFIARVFHQKSRLGAYLDPLADKLLLVSSFILLGHLDLLPDWLVIITVSRDALIVIGVLTLMFHQVPVAIHPSLLSKLTTLVQILTVMAILAAPYFSPLLWVTQGLISATAAFSVASGLHYIVYGLRLWDAARNGDKEQA</sequence>
<protein>
    <recommendedName>
        <fullName evidence="5">CDP-diacylglycerol--glycerol-3-phosphate 3-phosphatidyltransferase</fullName>
        <ecNumber evidence="4">2.7.8.5</ecNumber>
    </recommendedName>
</protein>
<evidence type="ECO:0000256" key="6">
    <source>
        <dbReference type="ARBA" id="ARBA00022516"/>
    </source>
</evidence>
<gene>
    <name evidence="17" type="ORF">FDQ92_14410</name>
</gene>
<reference evidence="17 18" key="1">
    <citation type="submission" date="2019-05" db="EMBL/GenBank/DDBJ databases">
        <title>The Complete Genome Sequence of the n-alkane-degrading Desulfoglaeba alkanexedens ALDC reveals multiple alkylsuccinate synthase gene clusters.</title>
        <authorList>
            <person name="Callaghan A.V."/>
            <person name="Davidova I.A."/>
            <person name="Duncan K.E."/>
            <person name="Morris B."/>
            <person name="McInerney M.J."/>
        </authorList>
    </citation>
    <scope>NUCLEOTIDE SEQUENCE [LARGE SCALE GENOMIC DNA]</scope>
    <source>
        <strain evidence="17 18">ALDC</strain>
    </source>
</reference>
<keyword evidence="7 15" id="KW-0808">Transferase</keyword>
<dbReference type="GO" id="GO:0046474">
    <property type="term" value="P:glycerophospholipid biosynthetic process"/>
    <property type="evidence" value="ECO:0007669"/>
    <property type="project" value="TreeGrafter"/>
</dbReference>
<evidence type="ECO:0000256" key="16">
    <source>
        <dbReference type="SAM" id="Phobius"/>
    </source>
</evidence>
<evidence type="ECO:0000256" key="12">
    <source>
        <dbReference type="ARBA" id="ARBA00023209"/>
    </source>
</evidence>
<evidence type="ECO:0000256" key="4">
    <source>
        <dbReference type="ARBA" id="ARBA00013170"/>
    </source>
</evidence>
<evidence type="ECO:0000313" key="17">
    <source>
        <dbReference type="EMBL" id="QCQ23261.1"/>
    </source>
</evidence>
<dbReference type="InterPro" id="IPR000462">
    <property type="entry name" value="CDP-OH_P_trans"/>
</dbReference>
<comment type="catalytic activity">
    <reaction evidence="14">
        <text>a CDP-1,2-diacyl-sn-glycerol + sn-glycerol 3-phosphate = a 1,2-diacyl-sn-glycero-3-phospho-(1'-sn-glycero-3'-phosphate) + CMP + H(+)</text>
        <dbReference type="Rhea" id="RHEA:12593"/>
        <dbReference type="ChEBI" id="CHEBI:15378"/>
        <dbReference type="ChEBI" id="CHEBI:57597"/>
        <dbReference type="ChEBI" id="CHEBI:58332"/>
        <dbReference type="ChEBI" id="CHEBI:60110"/>
        <dbReference type="ChEBI" id="CHEBI:60377"/>
        <dbReference type="EC" id="2.7.8.5"/>
    </reaction>
</comment>
<comment type="subcellular location">
    <subcellularLocation>
        <location evidence="1">Membrane</location>
        <topology evidence="1">Multi-pass membrane protein</topology>
    </subcellularLocation>
</comment>
<dbReference type="GO" id="GO:0008444">
    <property type="term" value="F:CDP-diacylglycerol-glycerol-3-phosphate 3-phosphatidyltransferase activity"/>
    <property type="evidence" value="ECO:0007669"/>
    <property type="project" value="UniProtKB-EC"/>
</dbReference>
<comment type="pathway">
    <text evidence="2">Phospholipid metabolism; phosphatidylglycerol biosynthesis; phosphatidylglycerol from CDP-diacylglycerol: step 1/2.</text>
</comment>
<dbReference type="PANTHER" id="PTHR14269">
    <property type="entry name" value="CDP-DIACYLGLYCEROL--GLYCEROL-3-PHOSPHATE 3-PHOSPHATIDYLTRANSFERASE-RELATED"/>
    <property type="match status" value="1"/>
</dbReference>
<dbReference type="InterPro" id="IPR004570">
    <property type="entry name" value="Phosphatidylglycerol_P_synth"/>
</dbReference>
<keyword evidence="11 16" id="KW-0472">Membrane</keyword>
<dbReference type="PANTHER" id="PTHR14269:SF11">
    <property type="entry name" value="CDP-DIACYLGLYCEROL--GLYCEROL-3-PHOSPHATE 3-PHOSPHATIDYLTRANSFERASE"/>
    <property type="match status" value="1"/>
</dbReference>
<keyword evidence="9 16" id="KW-1133">Transmembrane helix</keyword>
<keyword evidence="18" id="KW-1185">Reference proteome</keyword>
<keyword evidence="10" id="KW-0443">Lipid metabolism</keyword>
<dbReference type="InterPro" id="IPR048254">
    <property type="entry name" value="CDP_ALCOHOL_P_TRANSF_CS"/>
</dbReference>
<dbReference type="OrthoDB" id="9796672at2"/>
<evidence type="ECO:0000256" key="8">
    <source>
        <dbReference type="ARBA" id="ARBA00022692"/>
    </source>
</evidence>
<evidence type="ECO:0000256" key="13">
    <source>
        <dbReference type="ARBA" id="ARBA00023264"/>
    </source>
</evidence>
<keyword evidence="13" id="KW-1208">Phospholipid metabolism</keyword>
<keyword evidence="6" id="KW-0444">Lipid biosynthesis</keyword>
<organism evidence="17 18">
    <name type="scientific">Desulfoglaeba alkanexedens ALDC</name>
    <dbReference type="NCBI Taxonomy" id="980445"/>
    <lineage>
        <taxon>Bacteria</taxon>
        <taxon>Pseudomonadati</taxon>
        <taxon>Thermodesulfobacteriota</taxon>
        <taxon>Syntrophobacteria</taxon>
        <taxon>Syntrophobacterales</taxon>
        <taxon>Syntrophobacteraceae</taxon>
        <taxon>Desulfoglaeba</taxon>
    </lineage>
</organism>
<dbReference type="PROSITE" id="PS00379">
    <property type="entry name" value="CDP_ALCOHOL_P_TRANSF"/>
    <property type="match status" value="1"/>
</dbReference>